<dbReference type="SMART" id="SM00388">
    <property type="entry name" value="HisKA"/>
    <property type="match status" value="1"/>
</dbReference>
<evidence type="ECO:0000256" key="5">
    <source>
        <dbReference type="ARBA" id="ARBA00022553"/>
    </source>
</evidence>
<gene>
    <name evidence="19" type="ORF">Aau02nite_88560</name>
</gene>
<keyword evidence="9" id="KW-0418">Kinase</keyword>
<evidence type="ECO:0000259" key="18">
    <source>
        <dbReference type="PROSITE" id="PS50839"/>
    </source>
</evidence>
<comment type="subcellular location">
    <subcellularLocation>
        <location evidence="3">Cell membrane</location>
    </subcellularLocation>
    <subcellularLocation>
        <location evidence="2">Membrane</location>
        <topology evidence="2">Multi-pass membrane protein</topology>
    </subcellularLocation>
</comment>
<dbReference type="SUPFAM" id="SSF55874">
    <property type="entry name" value="ATPase domain of HSP90 chaperone/DNA topoisomerase II/histidine kinase"/>
    <property type="match status" value="1"/>
</dbReference>
<dbReference type="Gene3D" id="3.30.565.10">
    <property type="entry name" value="Histidine kinase-like ATPase, C-terminal domain"/>
    <property type="match status" value="1"/>
</dbReference>
<dbReference type="PANTHER" id="PTHR42878:SF7">
    <property type="entry name" value="SENSOR HISTIDINE KINASE GLRK"/>
    <property type="match status" value="1"/>
</dbReference>
<feature type="compositionally biased region" description="Low complexity" evidence="15">
    <location>
        <begin position="759"/>
        <end position="779"/>
    </location>
</feature>
<keyword evidence="10" id="KW-0067">ATP-binding</keyword>
<dbReference type="PRINTS" id="PR00344">
    <property type="entry name" value="BCTRLSENSOR"/>
</dbReference>
<dbReference type="GO" id="GO:0005524">
    <property type="term" value="F:ATP binding"/>
    <property type="evidence" value="ECO:0007669"/>
    <property type="project" value="UniProtKB-KW"/>
</dbReference>
<evidence type="ECO:0000256" key="2">
    <source>
        <dbReference type="ARBA" id="ARBA00004141"/>
    </source>
</evidence>
<feature type="transmembrane region" description="Helical" evidence="16">
    <location>
        <begin position="321"/>
        <end position="344"/>
    </location>
</feature>
<evidence type="ECO:0000256" key="16">
    <source>
        <dbReference type="SAM" id="Phobius"/>
    </source>
</evidence>
<evidence type="ECO:0000256" key="10">
    <source>
        <dbReference type="ARBA" id="ARBA00022840"/>
    </source>
</evidence>
<dbReference type="InterPro" id="IPR000014">
    <property type="entry name" value="PAS"/>
</dbReference>
<dbReference type="PANTHER" id="PTHR42878">
    <property type="entry name" value="TWO-COMPONENT HISTIDINE KINASE"/>
    <property type="match status" value="1"/>
</dbReference>
<dbReference type="InterPro" id="IPR036097">
    <property type="entry name" value="HisK_dim/P_sf"/>
</dbReference>
<dbReference type="GO" id="GO:0005886">
    <property type="term" value="C:plasma membrane"/>
    <property type="evidence" value="ECO:0007669"/>
    <property type="project" value="UniProtKB-SubCell"/>
</dbReference>
<keyword evidence="13 16" id="KW-0472">Membrane</keyword>
<dbReference type="InterPro" id="IPR003594">
    <property type="entry name" value="HATPase_dom"/>
</dbReference>
<dbReference type="InterPro" id="IPR036890">
    <property type="entry name" value="HATPase_C_sf"/>
</dbReference>
<feature type="region of interest" description="Disordered" evidence="15">
    <location>
        <begin position="749"/>
        <end position="785"/>
    </location>
</feature>
<dbReference type="InterPro" id="IPR004358">
    <property type="entry name" value="Sig_transdc_His_kin-like_C"/>
</dbReference>
<dbReference type="Pfam" id="PF00512">
    <property type="entry name" value="HisKA"/>
    <property type="match status" value="1"/>
</dbReference>
<evidence type="ECO:0000256" key="3">
    <source>
        <dbReference type="ARBA" id="ARBA00004236"/>
    </source>
</evidence>
<keyword evidence="8" id="KW-0547">Nucleotide-binding</keyword>
<dbReference type="InterPro" id="IPR005467">
    <property type="entry name" value="His_kinase_dom"/>
</dbReference>
<dbReference type="Pfam" id="PF02518">
    <property type="entry name" value="HATPase_c"/>
    <property type="match status" value="1"/>
</dbReference>
<evidence type="ECO:0000259" key="17">
    <source>
        <dbReference type="PROSITE" id="PS50109"/>
    </source>
</evidence>
<evidence type="ECO:0000256" key="15">
    <source>
        <dbReference type="SAM" id="MobiDB-lite"/>
    </source>
</evidence>
<evidence type="ECO:0000256" key="8">
    <source>
        <dbReference type="ARBA" id="ARBA00022741"/>
    </source>
</evidence>
<dbReference type="Gene3D" id="3.30.450.350">
    <property type="entry name" value="CHASE domain"/>
    <property type="match status" value="1"/>
</dbReference>
<dbReference type="Gene3D" id="3.30.450.20">
    <property type="entry name" value="PAS domain"/>
    <property type="match status" value="1"/>
</dbReference>
<dbReference type="EC" id="2.7.13.3" evidence="4"/>
<evidence type="ECO:0000313" key="20">
    <source>
        <dbReference type="Proteomes" id="UP000681340"/>
    </source>
</evidence>
<keyword evidence="12" id="KW-0902">Two-component regulatory system</keyword>
<dbReference type="SUPFAM" id="SSF55785">
    <property type="entry name" value="PYP-like sensor domain (PAS domain)"/>
    <property type="match status" value="1"/>
</dbReference>
<keyword evidence="6" id="KW-0808">Transferase</keyword>
<keyword evidence="7 16" id="KW-0812">Transmembrane</keyword>
<dbReference type="InterPro" id="IPR042240">
    <property type="entry name" value="CHASE_sf"/>
</dbReference>
<dbReference type="SUPFAM" id="SSF47384">
    <property type="entry name" value="Homodimeric domain of signal transducing histidine kinase"/>
    <property type="match status" value="1"/>
</dbReference>
<dbReference type="Pfam" id="PF03924">
    <property type="entry name" value="CHASE"/>
    <property type="match status" value="1"/>
</dbReference>
<evidence type="ECO:0000256" key="6">
    <source>
        <dbReference type="ARBA" id="ARBA00022679"/>
    </source>
</evidence>
<dbReference type="GO" id="GO:0000155">
    <property type="term" value="F:phosphorelay sensor kinase activity"/>
    <property type="evidence" value="ECO:0007669"/>
    <property type="project" value="InterPro"/>
</dbReference>
<sequence>MLRSVGSRGARVRDGATGAWSGRFVGPLLAATVLVVGCTATLLTAGTLRSDQRESAARVMDQRTSVARGAVAGEAGRYRSLLQAVAAGLGTNIRITATDFAAASAPLESAGLLGVSTVAFVVPARTEAVARTEAFWRARGATGLRLAPNGTHAEHYFSIFQRTLNNGTPATAGIDVASSAEGTAALVESRRTGRPAVSDTYVLLRDRGIPPDRQQLSFLFAAPVFASATLPGRFPEFQGWVALGLRGQDFLGGVLGAASQGLLDGELYATNGDGRRVRVAAYDAPGGRDLVRQATFPVADRQWTLVTAADSRNLPGAHTSLPLIVLAGGLSITSMLACLVWILATGRSRARAQVLVATEELRTAEAESRRQAGLLGAIMASLGDGVGVVDESGAFLLHNPAAKALLGVPEDVDGPGEWQQHYGLFRPDGHTPFPVEEMPLVRALRGESSDGVEMIIRNSHRPDGLLVSVDGRPLDANAAGRHGAVAVFHDITELRRYETDLAVFAGVVAHDLKAPLSVIRGHCETAADELADAPEGPEVFEARTALDRIANSVDRMAALIDTLLAYTTSRDAPLKLGTVRLGPLVADVIEQRLAGPRASGPPPDFYVGPLPDVHADAAMLRHVLDNLIGNALKYVPAGRHPRIDVTAQPGPPGWTRIEIADRGIGIPDEDKPNIFESFHRAGTAAGYAGTGLGLAICRRIVERHGGTIGVTDNPGGGTRFHFTLPLAVTAPATGQAAGDRAALDRALAERAAVEESTPAPLSGVRPAAAAAVPPRTPGAERAGTA</sequence>
<dbReference type="SMART" id="SM01079">
    <property type="entry name" value="CHASE"/>
    <property type="match status" value="1"/>
</dbReference>
<feature type="transmembrane region" description="Helical" evidence="16">
    <location>
        <begin position="28"/>
        <end position="48"/>
    </location>
</feature>
<comment type="caution">
    <text evidence="19">The sequence shown here is derived from an EMBL/GenBank/DDBJ whole genome shotgun (WGS) entry which is preliminary data.</text>
</comment>
<dbReference type="EMBL" id="BOQL01000087">
    <property type="protein sequence ID" value="GIM80006.1"/>
    <property type="molecule type" value="Genomic_DNA"/>
</dbReference>
<evidence type="ECO:0000256" key="14">
    <source>
        <dbReference type="ARBA" id="ARBA00039401"/>
    </source>
</evidence>
<dbReference type="AlphaFoldDB" id="A0A919VWX2"/>
<feature type="domain" description="CHASE" evidence="18">
    <location>
        <begin position="159"/>
        <end position="251"/>
    </location>
</feature>
<protein>
    <recommendedName>
        <fullName evidence="14">Sensor-like histidine kinase SenX3</fullName>
        <ecNumber evidence="4">2.7.13.3</ecNumber>
    </recommendedName>
</protein>
<dbReference type="CDD" id="cd00075">
    <property type="entry name" value="HATPase"/>
    <property type="match status" value="1"/>
</dbReference>
<evidence type="ECO:0000313" key="19">
    <source>
        <dbReference type="EMBL" id="GIM80006.1"/>
    </source>
</evidence>
<reference evidence="19" key="1">
    <citation type="submission" date="2021-03" db="EMBL/GenBank/DDBJ databases">
        <title>Whole genome shotgun sequence of Actinoplanes auranticolor NBRC 12245.</title>
        <authorList>
            <person name="Komaki H."/>
            <person name="Tamura T."/>
        </authorList>
    </citation>
    <scope>NUCLEOTIDE SEQUENCE</scope>
    <source>
        <strain evidence="19">NBRC 12245</strain>
    </source>
</reference>
<dbReference type="PROSITE" id="PS50839">
    <property type="entry name" value="CHASE"/>
    <property type="match status" value="1"/>
</dbReference>
<organism evidence="19 20">
    <name type="scientific">Actinoplanes auranticolor</name>
    <dbReference type="NCBI Taxonomy" id="47988"/>
    <lineage>
        <taxon>Bacteria</taxon>
        <taxon>Bacillati</taxon>
        <taxon>Actinomycetota</taxon>
        <taxon>Actinomycetes</taxon>
        <taxon>Micromonosporales</taxon>
        <taxon>Micromonosporaceae</taxon>
        <taxon>Actinoplanes</taxon>
    </lineage>
</organism>
<dbReference type="Proteomes" id="UP000681340">
    <property type="component" value="Unassembled WGS sequence"/>
</dbReference>
<evidence type="ECO:0000256" key="4">
    <source>
        <dbReference type="ARBA" id="ARBA00012438"/>
    </source>
</evidence>
<proteinExistence type="predicted"/>
<dbReference type="InterPro" id="IPR003661">
    <property type="entry name" value="HisK_dim/P_dom"/>
</dbReference>
<dbReference type="GO" id="GO:0007234">
    <property type="term" value="P:osmosensory signaling via phosphorelay pathway"/>
    <property type="evidence" value="ECO:0007669"/>
    <property type="project" value="TreeGrafter"/>
</dbReference>
<dbReference type="InterPro" id="IPR050351">
    <property type="entry name" value="BphY/WalK/GraS-like"/>
</dbReference>
<comment type="catalytic activity">
    <reaction evidence="1">
        <text>ATP + protein L-histidine = ADP + protein N-phospho-L-histidine.</text>
        <dbReference type="EC" id="2.7.13.3"/>
    </reaction>
</comment>
<dbReference type="InterPro" id="IPR006189">
    <property type="entry name" value="CHASE_dom"/>
</dbReference>
<dbReference type="SMART" id="SM00387">
    <property type="entry name" value="HATPase_c"/>
    <property type="match status" value="1"/>
</dbReference>
<evidence type="ECO:0000256" key="11">
    <source>
        <dbReference type="ARBA" id="ARBA00022989"/>
    </source>
</evidence>
<name>A0A919VWX2_9ACTN</name>
<evidence type="ECO:0000256" key="12">
    <source>
        <dbReference type="ARBA" id="ARBA00023012"/>
    </source>
</evidence>
<evidence type="ECO:0000256" key="13">
    <source>
        <dbReference type="ARBA" id="ARBA00023136"/>
    </source>
</evidence>
<keyword evidence="11 16" id="KW-1133">Transmembrane helix</keyword>
<evidence type="ECO:0000256" key="7">
    <source>
        <dbReference type="ARBA" id="ARBA00022692"/>
    </source>
</evidence>
<dbReference type="PROSITE" id="PS50109">
    <property type="entry name" value="HIS_KIN"/>
    <property type="match status" value="1"/>
</dbReference>
<keyword evidence="20" id="KW-1185">Reference proteome</keyword>
<dbReference type="CDD" id="cd00130">
    <property type="entry name" value="PAS"/>
    <property type="match status" value="1"/>
</dbReference>
<dbReference type="InterPro" id="IPR035965">
    <property type="entry name" value="PAS-like_dom_sf"/>
</dbReference>
<evidence type="ECO:0000256" key="1">
    <source>
        <dbReference type="ARBA" id="ARBA00000085"/>
    </source>
</evidence>
<dbReference type="CDD" id="cd00082">
    <property type="entry name" value="HisKA"/>
    <property type="match status" value="1"/>
</dbReference>
<evidence type="ECO:0000256" key="9">
    <source>
        <dbReference type="ARBA" id="ARBA00022777"/>
    </source>
</evidence>
<dbReference type="GO" id="GO:0000156">
    <property type="term" value="F:phosphorelay response regulator activity"/>
    <property type="evidence" value="ECO:0007669"/>
    <property type="project" value="TreeGrafter"/>
</dbReference>
<keyword evidence="5" id="KW-0597">Phosphoprotein</keyword>
<feature type="domain" description="Histidine kinase" evidence="17">
    <location>
        <begin position="507"/>
        <end position="728"/>
    </location>
</feature>
<dbReference type="GO" id="GO:0030295">
    <property type="term" value="F:protein kinase activator activity"/>
    <property type="evidence" value="ECO:0007669"/>
    <property type="project" value="TreeGrafter"/>
</dbReference>
<accession>A0A919VWX2</accession>
<dbReference type="Gene3D" id="1.10.287.130">
    <property type="match status" value="1"/>
</dbReference>